<reference evidence="2" key="1">
    <citation type="journal article" date="2015" name="Nature">
        <title>Complex archaea that bridge the gap between prokaryotes and eukaryotes.</title>
        <authorList>
            <person name="Spang A."/>
            <person name="Saw J.H."/>
            <person name="Jorgensen S.L."/>
            <person name="Zaremba-Niedzwiedzka K."/>
            <person name="Martijn J."/>
            <person name="Lind A.E."/>
            <person name="van Eijk R."/>
            <person name="Schleper C."/>
            <person name="Guy L."/>
            <person name="Ettema T.J."/>
        </authorList>
    </citation>
    <scope>NUCLEOTIDE SEQUENCE</scope>
</reference>
<protein>
    <submittedName>
        <fullName evidence="2">Uncharacterized protein</fullName>
    </submittedName>
</protein>
<organism evidence="2">
    <name type="scientific">marine sediment metagenome</name>
    <dbReference type="NCBI Taxonomy" id="412755"/>
    <lineage>
        <taxon>unclassified sequences</taxon>
        <taxon>metagenomes</taxon>
        <taxon>ecological metagenomes</taxon>
    </lineage>
</organism>
<proteinExistence type="predicted"/>
<gene>
    <name evidence="2" type="ORF">LCGC14_0526260</name>
</gene>
<accession>A0A0F9UID5</accession>
<comment type="caution">
    <text evidence="2">The sequence shown here is derived from an EMBL/GenBank/DDBJ whole genome shotgun (WGS) entry which is preliminary data.</text>
</comment>
<evidence type="ECO:0000313" key="2">
    <source>
        <dbReference type="EMBL" id="KKN61001.1"/>
    </source>
</evidence>
<keyword evidence="1" id="KW-0175">Coiled coil</keyword>
<feature type="coiled-coil region" evidence="1">
    <location>
        <begin position="127"/>
        <end position="161"/>
    </location>
</feature>
<dbReference type="EMBL" id="LAZR01000675">
    <property type="protein sequence ID" value="KKN61001.1"/>
    <property type="molecule type" value="Genomic_DNA"/>
</dbReference>
<sequence>MESRIPEDELENEQTKKVLLDPKKSKFAKKAKTRDNFEQRAVQTSERLQGHLTEAFDLGKKYKDLLEDKTISDNKGFLNESREKEIISKLIQYAVKVNVDQDEHEGMGSVALLTLILKCVLQMRDRYNDIEYKYHLLEKNHAKLEEKFNRLSSQVKSDESK</sequence>
<dbReference type="AlphaFoldDB" id="A0A0F9UID5"/>
<name>A0A0F9UID5_9ZZZZ</name>
<evidence type="ECO:0000256" key="1">
    <source>
        <dbReference type="SAM" id="Coils"/>
    </source>
</evidence>